<evidence type="ECO:0000256" key="3">
    <source>
        <dbReference type="ARBA" id="ARBA00022679"/>
    </source>
</evidence>
<dbReference type="Proteomes" id="UP000176682">
    <property type="component" value="Unassembled WGS sequence"/>
</dbReference>
<keyword evidence="2" id="KW-1003">Cell membrane</keyword>
<dbReference type="InterPro" id="IPR018584">
    <property type="entry name" value="GT87"/>
</dbReference>
<feature type="transmembrane region" description="Helical" evidence="8">
    <location>
        <begin position="125"/>
        <end position="143"/>
    </location>
</feature>
<evidence type="ECO:0000256" key="1">
    <source>
        <dbReference type="ARBA" id="ARBA00004651"/>
    </source>
</evidence>
<keyword evidence="6 8" id="KW-0472">Membrane</keyword>
<evidence type="ECO:0000256" key="7">
    <source>
        <dbReference type="ARBA" id="ARBA00024033"/>
    </source>
</evidence>
<keyword evidence="3" id="KW-0808">Transferase</keyword>
<protein>
    <recommendedName>
        <fullName evidence="11">DUF2029 domain-containing protein</fullName>
    </recommendedName>
</protein>
<dbReference type="EMBL" id="MFAM01000033">
    <property type="protein sequence ID" value="OGD78863.1"/>
    <property type="molecule type" value="Genomic_DNA"/>
</dbReference>
<dbReference type="AlphaFoldDB" id="A0A1F5FGZ8"/>
<evidence type="ECO:0000313" key="9">
    <source>
        <dbReference type="EMBL" id="OGD78863.1"/>
    </source>
</evidence>
<comment type="similarity">
    <text evidence="7">Belongs to the glycosyltransferase 87 family.</text>
</comment>
<sequence length="420" mass="48629">MTFKQIFTSKIFLLGLLIRFLVMPFTGHYDIRGINFAVYNLPFKGITNVYEVAANGPIDYLVNVNFGRDYFIYPPLTYFTLGSIMTILKPLYGGEFVNWIQGYGNDILSVVTHPQVWRYLFLMKIPYLLFDFLLLTTLLKFFSKEVDQKRALAYWWLNPIALYLPYIWGQFDIIPAAVMLLGVLSGVKGKPYRAAILFGLSASFKSYPLILLPLLAVILGKNVWQMIKLFFAGLAPFILTTIPFWGQEFFRKTVLFSWQSQKMLDFLWGIGGDDGIYPFVIGYALILLWTVYQLRSQKSALYLPMVMTLTWYYATTNFHQQWFIWVLPYLVILAVKDQKLRLIGLGVIGLFFLRLVELQANVTNELFIWLAPAFDDLPKSRYLIGLAYDLHKFRNLVNSFFVALSLFLSAYLIKKAPRTV</sequence>
<keyword evidence="4 8" id="KW-0812">Transmembrane</keyword>
<dbReference type="GO" id="GO:0016758">
    <property type="term" value="F:hexosyltransferase activity"/>
    <property type="evidence" value="ECO:0007669"/>
    <property type="project" value="InterPro"/>
</dbReference>
<dbReference type="GO" id="GO:0005886">
    <property type="term" value="C:plasma membrane"/>
    <property type="evidence" value="ECO:0007669"/>
    <property type="project" value="UniProtKB-SubCell"/>
</dbReference>
<evidence type="ECO:0000256" key="6">
    <source>
        <dbReference type="ARBA" id="ARBA00023136"/>
    </source>
</evidence>
<accession>A0A1F5FGZ8</accession>
<feature type="transmembrane region" description="Helical" evidence="8">
    <location>
        <begin position="266"/>
        <end position="291"/>
    </location>
</feature>
<organism evidence="9 10">
    <name type="scientific">Candidatus Collierbacteria bacterium RIFOXYB1_FULL_49_13</name>
    <dbReference type="NCBI Taxonomy" id="1817728"/>
    <lineage>
        <taxon>Bacteria</taxon>
        <taxon>Candidatus Collieribacteriota</taxon>
    </lineage>
</organism>
<feature type="transmembrane region" description="Helical" evidence="8">
    <location>
        <begin position="6"/>
        <end position="22"/>
    </location>
</feature>
<evidence type="ECO:0000313" key="10">
    <source>
        <dbReference type="Proteomes" id="UP000176682"/>
    </source>
</evidence>
<comment type="subcellular location">
    <subcellularLocation>
        <location evidence="1">Cell membrane</location>
        <topology evidence="1">Multi-pass membrane protein</topology>
    </subcellularLocation>
</comment>
<reference evidence="9 10" key="1">
    <citation type="journal article" date="2016" name="Nat. Commun.">
        <title>Thousands of microbial genomes shed light on interconnected biogeochemical processes in an aquifer system.</title>
        <authorList>
            <person name="Anantharaman K."/>
            <person name="Brown C.T."/>
            <person name="Hug L.A."/>
            <person name="Sharon I."/>
            <person name="Castelle C.J."/>
            <person name="Probst A.J."/>
            <person name="Thomas B.C."/>
            <person name="Singh A."/>
            <person name="Wilkins M.J."/>
            <person name="Karaoz U."/>
            <person name="Brodie E.L."/>
            <person name="Williams K.H."/>
            <person name="Hubbard S.S."/>
            <person name="Banfield J.F."/>
        </authorList>
    </citation>
    <scope>NUCLEOTIDE SEQUENCE [LARGE SCALE GENOMIC DNA]</scope>
</reference>
<feature type="transmembrane region" description="Helical" evidence="8">
    <location>
        <begin position="311"/>
        <end position="335"/>
    </location>
</feature>
<keyword evidence="5 8" id="KW-1133">Transmembrane helix</keyword>
<proteinExistence type="inferred from homology"/>
<gene>
    <name evidence="9" type="ORF">A2368_00380</name>
</gene>
<evidence type="ECO:0000256" key="2">
    <source>
        <dbReference type="ARBA" id="ARBA00022475"/>
    </source>
</evidence>
<feature type="transmembrane region" description="Helical" evidence="8">
    <location>
        <begin position="163"/>
        <end position="184"/>
    </location>
</feature>
<dbReference type="Pfam" id="PF09594">
    <property type="entry name" value="GT87"/>
    <property type="match status" value="1"/>
</dbReference>
<evidence type="ECO:0000256" key="8">
    <source>
        <dbReference type="SAM" id="Phobius"/>
    </source>
</evidence>
<feature type="transmembrane region" description="Helical" evidence="8">
    <location>
        <begin position="342"/>
        <end position="360"/>
    </location>
</feature>
<feature type="transmembrane region" description="Helical" evidence="8">
    <location>
        <begin position="196"/>
        <end position="220"/>
    </location>
</feature>
<feature type="transmembrane region" description="Helical" evidence="8">
    <location>
        <begin position="396"/>
        <end position="413"/>
    </location>
</feature>
<feature type="transmembrane region" description="Helical" evidence="8">
    <location>
        <begin position="226"/>
        <end position="245"/>
    </location>
</feature>
<comment type="caution">
    <text evidence="9">The sequence shown here is derived from an EMBL/GenBank/DDBJ whole genome shotgun (WGS) entry which is preliminary data.</text>
</comment>
<name>A0A1F5FGZ8_9BACT</name>
<evidence type="ECO:0008006" key="11">
    <source>
        <dbReference type="Google" id="ProtNLM"/>
    </source>
</evidence>
<evidence type="ECO:0000256" key="5">
    <source>
        <dbReference type="ARBA" id="ARBA00022989"/>
    </source>
</evidence>
<evidence type="ECO:0000256" key="4">
    <source>
        <dbReference type="ARBA" id="ARBA00022692"/>
    </source>
</evidence>